<comment type="caution">
    <text evidence="3">The sequence shown here is derived from an EMBL/GenBank/DDBJ whole genome shotgun (WGS) entry which is preliminary data.</text>
</comment>
<feature type="region of interest" description="Disordered" evidence="1">
    <location>
        <begin position="429"/>
        <end position="551"/>
    </location>
</feature>
<evidence type="ECO:0000256" key="1">
    <source>
        <dbReference type="SAM" id="MobiDB-lite"/>
    </source>
</evidence>
<feature type="compositionally biased region" description="Low complexity" evidence="1">
    <location>
        <begin position="474"/>
        <end position="485"/>
    </location>
</feature>
<dbReference type="EMBL" id="JRKL02002628">
    <property type="protein sequence ID" value="KAF3958142.1"/>
    <property type="molecule type" value="Genomic_DNA"/>
</dbReference>
<sequence length="563" mass="61225">MVANGTHATNVSSSLGHCMTTQKIDAQELVWGEKGMKGGEDLKNEKEVKAQLEKLHQKKKKSEPLRHGFLSNGSVYVSNGSMQSSSGGDEEYDSRAESISAFLNPPSHVGSLSNQAHPHQQPHHQTHTMFDPLSNYFDPSSSTARSVQNPLSNPNSLLNFDMVWSKTPRSDPNPTDLGGLITPSSSAPSQPFLTNQLGGQQTRAPTFHNIQIPPQSDQQQNASRASLSSTSANDQAQPSNNNMVRNPKKRSRASRRAPTTVLTTDTTNFRAMVQEFTGIPAPPFTSSPFPRSRLDLFGTSSSLRSSGPAGLDPSPPPYLLRPFAQKVQPLPFVSSTSSTTSMIDVLGSNPTTNASNSTYQHHNLLNMNMQSPILNFQSLLQAQPKFSLSNSPNIHNLGSKPQGGSLEIPSNDHSHLKMGTSVLEEFGLTPQQQQQQHPHHHQQQQQHHHHHVSTQLMSGLPNIVSSDGTTLSRTNNNSNSNSNNNNPPPTNWTNDMGLNGSYSNSERVTNNGKLNYSAAASSSSDFHHGDKGPENVATRSEGGYLDQSGTKQTHQTVSLYVYV</sequence>
<dbReference type="Proteomes" id="UP000737018">
    <property type="component" value="Unassembled WGS sequence"/>
</dbReference>
<reference evidence="3" key="1">
    <citation type="submission" date="2020-03" db="EMBL/GenBank/DDBJ databases">
        <title>Castanea mollissima Vanexum genome sequencing.</title>
        <authorList>
            <person name="Staton M."/>
        </authorList>
    </citation>
    <scope>NUCLEOTIDE SEQUENCE</scope>
    <source>
        <tissue evidence="3">Leaf</tissue>
    </source>
</reference>
<dbReference type="OrthoDB" id="780193at2759"/>
<dbReference type="Pfam" id="PF05678">
    <property type="entry name" value="VQ"/>
    <property type="match status" value="1"/>
</dbReference>
<feature type="domain" description="VQ" evidence="2">
    <location>
        <begin position="256"/>
        <end position="283"/>
    </location>
</feature>
<protein>
    <recommendedName>
        <fullName evidence="2">VQ domain-containing protein</fullName>
    </recommendedName>
</protein>
<dbReference type="AlphaFoldDB" id="A0A8J4R5N9"/>
<dbReference type="PANTHER" id="PTHR33179:SF4">
    <property type="entry name" value="VQ MOTIF-CONTAINING PROTEIN"/>
    <property type="match status" value="1"/>
</dbReference>
<feature type="compositionally biased region" description="Polar residues" evidence="1">
    <location>
        <begin position="71"/>
        <end position="87"/>
    </location>
</feature>
<feature type="compositionally biased region" description="Low complexity" evidence="1">
    <location>
        <begin position="149"/>
        <end position="159"/>
    </location>
</feature>
<proteinExistence type="predicted"/>
<dbReference type="InterPro" id="IPR008889">
    <property type="entry name" value="VQ"/>
</dbReference>
<feature type="region of interest" description="Disordered" evidence="1">
    <location>
        <begin position="56"/>
        <end position="261"/>
    </location>
</feature>
<evidence type="ECO:0000313" key="4">
    <source>
        <dbReference type="Proteomes" id="UP000737018"/>
    </source>
</evidence>
<feature type="region of interest" description="Disordered" evidence="1">
    <location>
        <begin position="391"/>
        <end position="414"/>
    </location>
</feature>
<name>A0A8J4R5N9_9ROSI</name>
<organism evidence="3 4">
    <name type="scientific">Castanea mollissima</name>
    <name type="common">Chinese chestnut</name>
    <dbReference type="NCBI Taxonomy" id="60419"/>
    <lineage>
        <taxon>Eukaryota</taxon>
        <taxon>Viridiplantae</taxon>
        <taxon>Streptophyta</taxon>
        <taxon>Embryophyta</taxon>
        <taxon>Tracheophyta</taxon>
        <taxon>Spermatophyta</taxon>
        <taxon>Magnoliopsida</taxon>
        <taxon>eudicotyledons</taxon>
        <taxon>Gunneridae</taxon>
        <taxon>Pentapetalae</taxon>
        <taxon>rosids</taxon>
        <taxon>fabids</taxon>
        <taxon>Fagales</taxon>
        <taxon>Fagaceae</taxon>
        <taxon>Castanea</taxon>
    </lineage>
</organism>
<feature type="compositionally biased region" description="Polar residues" evidence="1">
    <location>
        <begin position="137"/>
        <end position="148"/>
    </location>
</feature>
<accession>A0A8J4R5N9</accession>
<evidence type="ECO:0000313" key="3">
    <source>
        <dbReference type="EMBL" id="KAF3958142.1"/>
    </source>
</evidence>
<feature type="compositionally biased region" description="Basic residues" evidence="1">
    <location>
        <begin position="246"/>
        <end position="255"/>
    </location>
</feature>
<dbReference type="PANTHER" id="PTHR33179">
    <property type="entry name" value="VQ MOTIF-CONTAINING PROTEIN"/>
    <property type="match status" value="1"/>
</dbReference>
<gene>
    <name evidence="3" type="ORF">CMV_016914</name>
</gene>
<evidence type="ECO:0000259" key="2">
    <source>
        <dbReference type="Pfam" id="PF05678"/>
    </source>
</evidence>
<keyword evidence="4" id="KW-1185">Reference proteome</keyword>
<feature type="compositionally biased region" description="Polar residues" evidence="1">
    <location>
        <begin position="453"/>
        <end position="473"/>
    </location>
</feature>
<feature type="compositionally biased region" description="Basic residues" evidence="1">
    <location>
        <begin position="437"/>
        <end position="452"/>
    </location>
</feature>
<feature type="compositionally biased region" description="Polar residues" evidence="1">
    <location>
        <begin position="182"/>
        <end position="244"/>
    </location>
</feature>
<dbReference type="InterPro" id="IPR039609">
    <property type="entry name" value="VQ_15/22"/>
</dbReference>
<feature type="compositionally biased region" description="Polar residues" evidence="1">
    <location>
        <begin position="500"/>
        <end position="514"/>
    </location>
</feature>